<organism evidence="3 4">
    <name type="scientific">Mycobacterium phage Kumao</name>
    <dbReference type="NCBI Taxonomy" id="2041344"/>
    <lineage>
        <taxon>Viruses</taxon>
        <taxon>Duplodnaviria</taxon>
        <taxon>Heunggongvirae</taxon>
        <taxon>Uroviricota</taxon>
        <taxon>Caudoviricetes</taxon>
        <taxon>Vilmaviridae</taxon>
        <taxon>Kumaovirus</taxon>
        <taxon>Kumaovirus kumao</taxon>
    </lineage>
</organism>
<feature type="domain" description="BIG2" evidence="2">
    <location>
        <begin position="312"/>
        <end position="378"/>
    </location>
</feature>
<evidence type="ECO:0000256" key="1">
    <source>
        <dbReference type="SAM" id="MobiDB-lite"/>
    </source>
</evidence>
<dbReference type="InterPro" id="IPR008964">
    <property type="entry name" value="Invasin/intimin_cell_adhesion"/>
</dbReference>
<reference evidence="4" key="1">
    <citation type="submission" date="2017-09" db="EMBL/GenBank/DDBJ databases">
        <authorList>
            <person name="Ehlers B."/>
            <person name="Leendertz F.H."/>
        </authorList>
    </citation>
    <scope>NUCLEOTIDE SEQUENCE [LARGE SCALE GENOMIC DNA]</scope>
</reference>
<name>A0A2D1GPP8_9CAUD</name>
<dbReference type="Pfam" id="PF02368">
    <property type="entry name" value="Big_2"/>
    <property type="match status" value="1"/>
</dbReference>
<evidence type="ECO:0000259" key="2">
    <source>
        <dbReference type="Pfam" id="PF02368"/>
    </source>
</evidence>
<proteinExistence type="predicted"/>
<feature type="region of interest" description="Disordered" evidence="1">
    <location>
        <begin position="323"/>
        <end position="345"/>
    </location>
</feature>
<dbReference type="EMBL" id="MG009575">
    <property type="protein sequence ID" value="ATN93980.1"/>
    <property type="molecule type" value="Genomic_DNA"/>
</dbReference>
<evidence type="ECO:0000313" key="4">
    <source>
        <dbReference type="Proteomes" id="UP000229090"/>
    </source>
</evidence>
<accession>A0A2D1GPP8</accession>
<dbReference type="RefSeq" id="YP_010013507.1">
    <property type="nucleotide sequence ID" value="NC_053512.1"/>
</dbReference>
<dbReference type="KEGG" id="vg:63210120"/>
<evidence type="ECO:0000313" key="3">
    <source>
        <dbReference type="EMBL" id="ATN93980.1"/>
    </source>
</evidence>
<dbReference type="InterPro" id="IPR003343">
    <property type="entry name" value="Big_2"/>
</dbReference>
<dbReference type="GeneID" id="63210120"/>
<sequence>MAHAFVKPTAVVDTAIQILQREIVLPRLVWLNGFDVAGKYNDTVSIRVPARTQAHTRQLRGTGSARNLIASDLTESKVDVTLTDDVYNLVVLTDEEKTLDIRDFARDVLARQVRSVAEQLEDGLAATIEGAPYTQVHNAEADTLYNAVASARRQLNDAYVSRQGRVLIVGSAVEQALLEDDRFSRYDSAGEGATSALREARIGRILGYDVIVVDAIRHGDAFLYHPTAFVMLSRPPAPPMSGADRVSAVAAEGGLALRWLGDYDPTITSDRSLVDCFVGYNIVEDPNGVGFVRATKIHLKAESVEIQGDDEVDVGEKLQLRAVDSHGDDRTEDDDTVWESSDPSKATVVDGEVTGVGTGTAIIKVTVDGKEDTLEVTVSA</sequence>
<gene>
    <name evidence="3" type="primary">17</name>
    <name evidence="3" type="ORF">SEA_KUMAO_17</name>
</gene>
<dbReference type="SUPFAM" id="SSF49373">
    <property type="entry name" value="Invasin/intimin cell-adhesion fragments"/>
    <property type="match status" value="1"/>
</dbReference>
<dbReference type="Gene3D" id="2.60.40.1080">
    <property type="match status" value="1"/>
</dbReference>
<protein>
    <submittedName>
        <fullName evidence="3">Major capsid protein</fullName>
    </submittedName>
</protein>
<keyword evidence="4" id="KW-1185">Reference proteome</keyword>
<dbReference type="Proteomes" id="UP000229090">
    <property type="component" value="Segment"/>
</dbReference>